<dbReference type="AlphaFoldDB" id="A0A165EV21"/>
<sequence length="525" mass="58140">MSTAYGASYAPLPTAAETASARARISSQRDDVQRAEQEIIGLEAQITVLRDQIAARRNDIERLRDAMTLDENTIAPVRRIPSEIIAAIVVLVATDQDADGIRVLRTLSSVNRVWRDVTLDTPQAWSKVVFSYRSWRTSALHETVPTLRSLDEWLSRSKSYPKDVSLLCHNMDSNDFATLLQTILLRASRIQRFSITFAYSGEPTNSKSRLRQMLSGSMPLLRHLGLVSHDELVADDILMSVASRAPRLESIALLEWPRTVTPTLCQRVRSLSLSYTTVMSLLDVLRSLPILESLRISHLQFKSTSLDPDTTAPVHSGLKLLYACLKGDSSLSLFQFLLTPRLETLALQFDFGLSHLAQATLDPLFNVHPPTGMRRLYLACVPVDEELLEGLGGMILLEDIVLLPDGAPNASSLAVLCAPLPGSGWICPRLTRMFISSSIDSLGPKNRELSRGLENVARSRYNADGVSKVVTVYTGVETISFVDGACVREPAREQDRCRDKPLLVSTLLGNEPVLWWQVNIGPQSL</sequence>
<gene>
    <name evidence="2" type="ORF">EXIGLDRAFT_723363</name>
</gene>
<dbReference type="Gene3D" id="3.80.10.10">
    <property type="entry name" value="Ribonuclease Inhibitor"/>
    <property type="match status" value="1"/>
</dbReference>
<dbReference type="EMBL" id="KV426116">
    <property type="protein sequence ID" value="KZV87752.1"/>
    <property type="molecule type" value="Genomic_DNA"/>
</dbReference>
<reference evidence="2 3" key="1">
    <citation type="journal article" date="2016" name="Mol. Biol. Evol.">
        <title>Comparative Genomics of Early-Diverging Mushroom-Forming Fungi Provides Insights into the Origins of Lignocellulose Decay Capabilities.</title>
        <authorList>
            <person name="Nagy L.G."/>
            <person name="Riley R."/>
            <person name="Tritt A."/>
            <person name="Adam C."/>
            <person name="Daum C."/>
            <person name="Floudas D."/>
            <person name="Sun H."/>
            <person name="Yadav J.S."/>
            <person name="Pangilinan J."/>
            <person name="Larsson K.H."/>
            <person name="Matsuura K."/>
            <person name="Barry K."/>
            <person name="Labutti K."/>
            <person name="Kuo R."/>
            <person name="Ohm R.A."/>
            <person name="Bhattacharya S.S."/>
            <person name="Shirouzu T."/>
            <person name="Yoshinaga Y."/>
            <person name="Martin F.M."/>
            <person name="Grigoriev I.V."/>
            <person name="Hibbett D.S."/>
        </authorList>
    </citation>
    <scope>NUCLEOTIDE SEQUENCE [LARGE SCALE GENOMIC DNA]</scope>
    <source>
        <strain evidence="2 3">HHB12029</strain>
    </source>
</reference>
<protein>
    <submittedName>
        <fullName evidence="2">Uncharacterized protein</fullName>
    </submittedName>
</protein>
<dbReference type="InParanoid" id="A0A165EV21"/>
<organism evidence="2 3">
    <name type="scientific">Exidia glandulosa HHB12029</name>
    <dbReference type="NCBI Taxonomy" id="1314781"/>
    <lineage>
        <taxon>Eukaryota</taxon>
        <taxon>Fungi</taxon>
        <taxon>Dikarya</taxon>
        <taxon>Basidiomycota</taxon>
        <taxon>Agaricomycotina</taxon>
        <taxon>Agaricomycetes</taxon>
        <taxon>Auriculariales</taxon>
        <taxon>Exidiaceae</taxon>
        <taxon>Exidia</taxon>
    </lineage>
</organism>
<proteinExistence type="predicted"/>
<dbReference type="Proteomes" id="UP000077266">
    <property type="component" value="Unassembled WGS sequence"/>
</dbReference>
<evidence type="ECO:0000313" key="2">
    <source>
        <dbReference type="EMBL" id="KZV87752.1"/>
    </source>
</evidence>
<name>A0A165EV21_EXIGL</name>
<dbReference type="OrthoDB" id="3365698at2759"/>
<keyword evidence="1" id="KW-0175">Coiled coil</keyword>
<feature type="coiled-coil region" evidence="1">
    <location>
        <begin position="18"/>
        <end position="66"/>
    </location>
</feature>
<accession>A0A165EV21</accession>
<evidence type="ECO:0000313" key="3">
    <source>
        <dbReference type="Proteomes" id="UP000077266"/>
    </source>
</evidence>
<keyword evidence="3" id="KW-1185">Reference proteome</keyword>
<dbReference type="InterPro" id="IPR032675">
    <property type="entry name" value="LRR_dom_sf"/>
</dbReference>
<evidence type="ECO:0000256" key="1">
    <source>
        <dbReference type="SAM" id="Coils"/>
    </source>
</evidence>